<keyword evidence="1" id="KW-0863">Zinc-finger</keyword>
<dbReference type="Pfam" id="PF04434">
    <property type="entry name" value="SWIM"/>
    <property type="match status" value="1"/>
</dbReference>
<evidence type="ECO:0000259" key="3">
    <source>
        <dbReference type="PROSITE" id="PS50966"/>
    </source>
</evidence>
<organism evidence="4 5">
    <name type="scientific">Heracleum sosnowskyi</name>
    <dbReference type="NCBI Taxonomy" id="360622"/>
    <lineage>
        <taxon>Eukaryota</taxon>
        <taxon>Viridiplantae</taxon>
        <taxon>Streptophyta</taxon>
        <taxon>Embryophyta</taxon>
        <taxon>Tracheophyta</taxon>
        <taxon>Spermatophyta</taxon>
        <taxon>Magnoliopsida</taxon>
        <taxon>eudicotyledons</taxon>
        <taxon>Gunneridae</taxon>
        <taxon>Pentapetalae</taxon>
        <taxon>asterids</taxon>
        <taxon>campanulids</taxon>
        <taxon>Apiales</taxon>
        <taxon>Apiaceae</taxon>
        <taxon>Apioideae</taxon>
        <taxon>apioid superclade</taxon>
        <taxon>Tordylieae</taxon>
        <taxon>Tordyliinae</taxon>
        <taxon>Heracleum</taxon>
    </lineage>
</organism>
<accession>A0AAD8MJ11</accession>
<evidence type="ECO:0000313" key="4">
    <source>
        <dbReference type="EMBL" id="KAK1374702.1"/>
    </source>
</evidence>
<evidence type="ECO:0000256" key="1">
    <source>
        <dbReference type="PROSITE-ProRule" id="PRU00047"/>
    </source>
</evidence>
<evidence type="ECO:0000259" key="2">
    <source>
        <dbReference type="PROSITE" id="PS50158"/>
    </source>
</evidence>
<name>A0AAD8MJ11_9APIA</name>
<keyword evidence="1" id="KW-0479">Metal-binding</keyword>
<gene>
    <name evidence="4" type="ORF">POM88_030895</name>
</gene>
<keyword evidence="1" id="KW-0862">Zinc</keyword>
<dbReference type="Proteomes" id="UP001237642">
    <property type="component" value="Unassembled WGS sequence"/>
</dbReference>
<feature type="domain" description="SWIM-type" evidence="3">
    <location>
        <begin position="246"/>
        <end position="282"/>
    </location>
</feature>
<proteinExistence type="predicted"/>
<dbReference type="InterPro" id="IPR001878">
    <property type="entry name" value="Znf_CCHC"/>
</dbReference>
<protein>
    <recommendedName>
        <fullName evidence="6">Protein FAR1-RELATED SEQUENCE</fullName>
    </recommendedName>
</protein>
<evidence type="ECO:0000313" key="5">
    <source>
        <dbReference type="Proteomes" id="UP001237642"/>
    </source>
</evidence>
<dbReference type="GO" id="GO:0003676">
    <property type="term" value="F:nucleic acid binding"/>
    <property type="evidence" value="ECO:0007669"/>
    <property type="project" value="InterPro"/>
</dbReference>
<evidence type="ECO:0008006" key="6">
    <source>
        <dbReference type="Google" id="ProtNLM"/>
    </source>
</evidence>
<dbReference type="InterPro" id="IPR018289">
    <property type="entry name" value="MULE_transposase_dom"/>
</dbReference>
<reference evidence="4" key="2">
    <citation type="submission" date="2023-05" db="EMBL/GenBank/DDBJ databases">
        <authorList>
            <person name="Schelkunov M.I."/>
        </authorList>
    </citation>
    <scope>NUCLEOTIDE SEQUENCE</scope>
    <source>
        <strain evidence="4">Hsosn_3</strain>
        <tissue evidence="4">Leaf</tissue>
    </source>
</reference>
<dbReference type="GO" id="GO:0008270">
    <property type="term" value="F:zinc ion binding"/>
    <property type="evidence" value="ECO:0007669"/>
    <property type="project" value="UniProtKB-KW"/>
</dbReference>
<dbReference type="InterPro" id="IPR007527">
    <property type="entry name" value="Znf_SWIM"/>
</dbReference>
<reference evidence="4" key="1">
    <citation type="submission" date="2023-02" db="EMBL/GenBank/DDBJ databases">
        <title>Genome of toxic invasive species Heracleum sosnowskyi carries increased number of genes despite the absence of recent whole-genome duplications.</title>
        <authorList>
            <person name="Schelkunov M."/>
            <person name="Shtratnikova V."/>
            <person name="Makarenko M."/>
            <person name="Klepikova A."/>
            <person name="Omelchenko D."/>
            <person name="Novikova G."/>
            <person name="Obukhova E."/>
            <person name="Bogdanov V."/>
            <person name="Penin A."/>
            <person name="Logacheva M."/>
        </authorList>
    </citation>
    <scope>NUCLEOTIDE SEQUENCE</scope>
    <source>
        <strain evidence="4">Hsosn_3</strain>
        <tissue evidence="4">Leaf</tissue>
    </source>
</reference>
<dbReference type="AlphaFoldDB" id="A0AAD8MJ11"/>
<feature type="domain" description="CCHC-type" evidence="2">
    <location>
        <begin position="421"/>
        <end position="436"/>
    </location>
</feature>
<dbReference type="PANTHER" id="PTHR47718">
    <property type="entry name" value="OS01G0519700 PROTEIN"/>
    <property type="match status" value="1"/>
</dbReference>
<dbReference type="PROSITE" id="PS50966">
    <property type="entry name" value="ZF_SWIM"/>
    <property type="match status" value="1"/>
</dbReference>
<dbReference type="EMBL" id="JAUIZM010000007">
    <property type="protein sequence ID" value="KAK1374702.1"/>
    <property type="molecule type" value="Genomic_DNA"/>
</dbReference>
<dbReference type="PROSITE" id="PS50158">
    <property type="entry name" value="ZF_CCHC"/>
    <property type="match status" value="1"/>
</dbReference>
<comment type="caution">
    <text evidence="4">The sequence shown here is derived from an EMBL/GenBank/DDBJ whole genome shotgun (WGS) entry which is preliminary data.</text>
</comment>
<sequence length="440" mass="50607">MVFVPFIGVDNHWKNVTFAAGLLAKENYKNFKWLLLTFKKAMGRILPYVITDQDLAIKKALAKWWTEAKHRYCMWHIMNKLSSKVGPSLSSNKKFVEKLKCVVYSDHLTPIEFEERWNAIPAYFSDIEMAGLLRTTSRSESSNFFFQHFHESGDTLVEFYPCFESAMDKQRLHYVEDEKRFEHIPLPDTTMAIKKNASKLYTLEIYYLVREEIKNACFHTSMPDMTTDNESRNFKCKDDLLHDEIFEVSVSLGDNYVECSCKFFSRKGYLCRHAFADLHQCSIKQIPDGFVKPRWSKNAVKRHSFLGSSQLKDICEARDIKKLKSTKAWFEFNNCLNIVGDNEGKLDLVIAGVQTVHSALTQSSEDTPLQVGFHRADKFIAPVPETENFVLNPNISRNKGCGSRIKSSREIAKERGKGRHCSKCNQPGHNARTCTDEGSV</sequence>
<keyword evidence="5" id="KW-1185">Reference proteome</keyword>
<dbReference type="PANTHER" id="PTHR47718:SF18">
    <property type="entry name" value="PROTEIN FAR1-RELATED SEQUENCE 5-LIKE"/>
    <property type="match status" value="1"/>
</dbReference>
<dbReference type="Pfam" id="PF10551">
    <property type="entry name" value="MULE"/>
    <property type="match status" value="1"/>
</dbReference>